<dbReference type="AlphaFoldDB" id="A0AAD3D0V2"/>
<gene>
    <name evidence="1" type="ORF">CTEN210_12090</name>
</gene>
<evidence type="ECO:0000313" key="2">
    <source>
        <dbReference type="Proteomes" id="UP001054902"/>
    </source>
</evidence>
<evidence type="ECO:0000313" key="1">
    <source>
        <dbReference type="EMBL" id="GFH55614.1"/>
    </source>
</evidence>
<reference evidence="1 2" key="1">
    <citation type="journal article" date="2021" name="Sci. Rep.">
        <title>The genome of the diatom Chaetoceros tenuissimus carries an ancient integrated fragment of an extant virus.</title>
        <authorList>
            <person name="Hongo Y."/>
            <person name="Kimura K."/>
            <person name="Takaki Y."/>
            <person name="Yoshida Y."/>
            <person name="Baba S."/>
            <person name="Kobayashi G."/>
            <person name="Nagasaki K."/>
            <person name="Hano T."/>
            <person name="Tomaru Y."/>
        </authorList>
    </citation>
    <scope>NUCLEOTIDE SEQUENCE [LARGE SCALE GENOMIC DNA]</scope>
    <source>
        <strain evidence="1 2">NIES-3715</strain>
    </source>
</reference>
<keyword evidence="2" id="KW-1185">Reference proteome</keyword>
<sequence length="321" mass="36321">MDPKSRTNLSDLTNADYSTGITSNAFHQPNIDMILERVCTHASWHGLRDIFDIDQRKDSLLRSLKTLIHDEIKLINECTSNVNLPSSKSGKESLIKNRKKLLVKREEELLRKFSKDIPANLDYWESAKLKGILFTIGQASIIELKLDLCNNKSSTISGLCDIVNTAFTASDENISQLFDVLKTMPATLYYIAGWHNQACKKAGERRKNKEIGRAISLFAKNGLSTLDNAKMQKLPVDKVQRLQLFGGLSFPNEKYFLFIQRIEYIFVKSLTPAKLLIRQASDSLLCLHLLLKGLPILKHSSQMIFLEPFSTKVLHAGAQNR</sequence>
<dbReference type="EMBL" id="BLLK01000051">
    <property type="protein sequence ID" value="GFH55614.1"/>
    <property type="molecule type" value="Genomic_DNA"/>
</dbReference>
<comment type="caution">
    <text evidence="1">The sequence shown here is derived from an EMBL/GenBank/DDBJ whole genome shotgun (WGS) entry which is preliminary data.</text>
</comment>
<dbReference type="Proteomes" id="UP001054902">
    <property type="component" value="Unassembled WGS sequence"/>
</dbReference>
<accession>A0AAD3D0V2</accession>
<name>A0AAD3D0V2_9STRA</name>
<protein>
    <submittedName>
        <fullName evidence="1">Uncharacterized protein</fullName>
    </submittedName>
</protein>
<organism evidence="1 2">
    <name type="scientific">Chaetoceros tenuissimus</name>
    <dbReference type="NCBI Taxonomy" id="426638"/>
    <lineage>
        <taxon>Eukaryota</taxon>
        <taxon>Sar</taxon>
        <taxon>Stramenopiles</taxon>
        <taxon>Ochrophyta</taxon>
        <taxon>Bacillariophyta</taxon>
        <taxon>Coscinodiscophyceae</taxon>
        <taxon>Chaetocerotophycidae</taxon>
        <taxon>Chaetocerotales</taxon>
        <taxon>Chaetocerotaceae</taxon>
        <taxon>Chaetoceros</taxon>
    </lineage>
</organism>
<proteinExistence type="predicted"/>